<dbReference type="PROSITE" id="PS51257">
    <property type="entry name" value="PROKAR_LIPOPROTEIN"/>
    <property type="match status" value="1"/>
</dbReference>
<name>A0A9X2T2J3_9BACT</name>
<dbReference type="AlphaFoldDB" id="A0A9X2T2J3"/>
<dbReference type="Proteomes" id="UP001142175">
    <property type="component" value="Unassembled WGS sequence"/>
</dbReference>
<evidence type="ECO:0000313" key="2">
    <source>
        <dbReference type="Proteomes" id="UP001142175"/>
    </source>
</evidence>
<protein>
    <submittedName>
        <fullName evidence="1">Uncharacterized protein</fullName>
    </submittedName>
</protein>
<dbReference type="RefSeq" id="WP_258424801.1">
    <property type="nucleotide sequence ID" value="NZ_JANSUY010000021.1"/>
</dbReference>
<evidence type="ECO:0000313" key="1">
    <source>
        <dbReference type="EMBL" id="MCR9016956.1"/>
    </source>
</evidence>
<keyword evidence="2" id="KW-1185">Reference proteome</keyword>
<organism evidence="1 2">
    <name type="scientific">Aquiflexum gelatinilyticum</name>
    <dbReference type="NCBI Taxonomy" id="2961943"/>
    <lineage>
        <taxon>Bacteria</taxon>
        <taxon>Pseudomonadati</taxon>
        <taxon>Bacteroidota</taxon>
        <taxon>Cytophagia</taxon>
        <taxon>Cytophagales</taxon>
        <taxon>Cyclobacteriaceae</taxon>
        <taxon>Aquiflexum</taxon>
    </lineage>
</organism>
<dbReference type="EMBL" id="JANSUY010000021">
    <property type="protein sequence ID" value="MCR9016956.1"/>
    <property type="molecule type" value="Genomic_DNA"/>
</dbReference>
<accession>A0A9X2T2J3</accession>
<reference evidence="1" key="1">
    <citation type="submission" date="2022-08" db="EMBL/GenBank/DDBJ databases">
        <authorList>
            <person name="Zhang D."/>
        </authorList>
    </citation>
    <scope>NUCLEOTIDE SEQUENCE</scope>
    <source>
        <strain evidence="1">XJ19-11</strain>
    </source>
</reference>
<proteinExistence type="predicted"/>
<sequence length="206" mass="23138">MRVNRILSTIFSIIFFFQVLPVLTFSCIEDCSGQALFLRYSDLSAMPLEYIPSNPGWRVDEWSNQKNLTTGKLLIMFDLTYESIAEVKQTTSTSGLPFAFACDPAVNFESPVKTWELHSNKNFNDNYPAGALLNDIVLIAPRIGGQFFPFSEYLDPISGNRGLGTSFVRFSELSTQTSPFDLTCTITLEDGRVFSNTVENIVLRVE</sequence>
<comment type="caution">
    <text evidence="1">The sequence shown here is derived from an EMBL/GenBank/DDBJ whole genome shotgun (WGS) entry which is preliminary data.</text>
</comment>
<gene>
    <name evidence="1" type="ORF">NU887_18125</name>
</gene>